<reference evidence="14" key="2">
    <citation type="submission" date="2011-02" db="EMBL/GenBank/DDBJ databases">
        <authorList>
            <person name="MacLean D."/>
        </authorList>
    </citation>
    <scope>NUCLEOTIDE SEQUENCE</scope>
</reference>
<evidence type="ECO:0000256" key="4">
    <source>
        <dbReference type="ARBA" id="ARBA00022679"/>
    </source>
</evidence>
<evidence type="ECO:0000256" key="1">
    <source>
        <dbReference type="ARBA" id="ARBA00004477"/>
    </source>
</evidence>
<evidence type="ECO:0000256" key="10">
    <source>
        <dbReference type="ARBA" id="ARBA00023209"/>
    </source>
</evidence>
<evidence type="ECO:0000256" key="3">
    <source>
        <dbReference type="ARBA" id="ARBA00022516"/>
    </source>
</evidence>
<feature type="transmembrane region" description="Helical" evidence="13">
    <location>
        <begin position="269"/>
        <end position="289"/>
    </location>
</feature>
<feature type="transmembrane region" description="Helical" evidence="13">
    <location>
        <begin position="212"/>
        <end position="227"/>
    </location>
</feature>
<feature type="transmembrane region" description="Helical" evidence="13">
    <location>
        <begin position="239"/>
        <end position="257"/>
    </location>
</feature>
<accession>F0W7D0</accession>
<protein>
    <submittedName>
        <fullName evidence="14">Phosphatidylserine synthase putative</fullName>
    </submittedName>
</protein>
<evidence type="ECO:0000256" key="2">
    <source>
        <dbReference type="ARBA" id="ARBA00005189"/>
    </source>
</evidence>
<dbReference type="AlphaFoldDB" id="F0W7D0"/>
<evidence type="ECO:0000256" key="6">
    <source>
        <dbReference type="ARBA" id="ARBA00022824"/>
    </source>
</evidence>
<dbReference type="PANTHER" id="PTHR15362:SF7">
    <property type="entry name" value="PHOSPHATIDYLSERINE SYNTHASE 2"/>
    <property type="match status" value="1"/>
</dbReference>
<dbReference type="GO" id="GO:0106245">
    <property type="term" value="F:L-serine-phosphatidylethanolamine phosphatidyltransferase activity"/>
    <property type="evidence" value="ECO:0007669"/>
    <property type="project" value="InterPro"/>
</dbReference>
<keyword evidence="7 13" id="KW-1133">Transmembrane helix</keyword>
<evidence type="ECO:0000256" key="9">
    <source>
        <dbReference type="ARBA" id="ARBA00023136"/>
    </source>
</evidence>
<comment type="subcellular location">
    <subcellularLocation>
        <location evidence="1">Endoplasmic reticulum membrane</location>
        <topology evidence="1">Multi-pass membrane protein</topology>
    </subcellularLocation>
</comment>
<keyword evidence="8" id="KW-0443">Lipid metabolism</keyword>
<dbReference type="GO" id="GO:0005789">
    <property type="term" value="C:endoplasmic reticulum membrane"/>
    <property type="evidence" value="ECO:0007669"/>
    <property type="project" value="UniProtKB-SubCell"/>
</dbReference>
<dbReference type="InterPro" id="IPR004277">
    <property type="entry name" value="PSS"/>
</dbReference>
<gene>
    <name evidence="14" type="primary">AlNc14C29G2748</name>
    <name evidence="14" type="ORF">ALNC14_031720</name>
</gene>
<comment type="pathway">
    <text evidence="2">Lipid metabolism.</text>
</comment>
<keyword evidence="5 13" id="KW-0812">Transmembrane</keyword>
<keyword evidence="9 13" id="KW-0472">Membrane</keyword>
<reference evidence="14" key="1">
    <citation type="journal article" date="2011" name="PLoS Biol.">
        <title>Gene gain and loss during evolution of obligate parasitism in the white rust pathogen of Arabidopsis thaliana.</title>
        <authorList>
            <person name="Kemen E."/>
            <person name="Gardiner A."/>
            <person name="Schultz-Larsen T."/>
            <person name="Kemen A.C."/>
            <person name="Balmuth A.L."/>
            <person name="Robert-Seilaniantz A."/>
            <person name="Bailey K."/>
            <person name="Holub E."/>
            <person name="Studholme D.J."/>
            <person name="Maclean D."/>
            <person name="Jones J.D."/>
        </authorList>
    </citation>
    <scope>NUCLEOTIDE SEQUENCE</scope>
</reference>
<evidence type="ECO:0000256" key="12">
    <source>
        <dbReference type="ARBA" id="ARBA00025707"/>
    </source>
</evidence>
<dbReference type="EMBL" id="FR824074">
    <property type="protein sequence ID" value="CCA17029.1"/>
    <property type="molecule type" value="Genomic_DNA"/>
</dbReference>
<sequence length="444" mass="50556">MQLGNATPQRSNTADFLVVHFDTFVHRQSTRSLILRLPTQIDPSQISPKVLSVYYVSSPRTLSIEEAECILHESLNTAIFQTVRSLGSRNKGKGGFASPLTVPTATGRCEWLVFVPFVSPTVVAITKNYESKFFSFCVVIVMKRGKQKESQSNKRVYKFQVPENYNVINEPNGESVSTSTRLDHENYNFFRTARAQTELNDLLLFREQPRQLLFLVLVVLVISYYTFTHDSDDMSQNIHAGIISGAFIFLVYCFLQTRDGLLVRPHPGLWRLVHGCSVMYLLLLAVLSVQGRTSAPVLLQFLFPRIGSSKKTISAALNCEINSTNIYNGISSIWFFAHVTGWWGKMCMFRDWRFCLVLSIAFEILELSLQFMIPDFKECWWDSLFMDTFGANLLGMLLGRLTLQYYESKEYDCNSHLSAGRNITGKSSLAFADSYRLYLHSLCV</sequence>
<keyword evidence="10" id="KW-0594">Phospholipid biosynthesis</keyword>
<keyword evidence="3" id="KW-0444">Lipid biosynthesis</keyword>
<evidence type="ECO:0000256" key="7">
    <source>
        <dbReference type="ARBA" id="ARBA00022989"/>
    </source>
</evidence>
<evidence type="ECO:0000256" key="5">
    <source>
        <dbReference type="ARBA" id="ARBA00022692"/>
    </source>
</evidence>
<dbReference type="PANTHER" id="PTHR15362">
    <property type="entry name" value="PHOSPHATIDYLINOSITOL SYNTHASE"/>
    <property type="match status" value="1"/>
</dbReference>
<evidence type="ECO:0000256" key="13">
    <source>
        <dbReference type="SAM" id="Phobius"/>
    </source>
</evidence>
<keyword evidence="11" id="KW-1208">Phospholipid metabolism</keyword>
<dbReference type="HOGENOM" id="CLU_620247_0_0_1"/>
<evidence type="ECO:0000313" key="14">
    <source>
        <dbReference type="EMBL" id="CCA17029.1"/>
    </source>
</evidence>
<evidence type="ECO:0000256" key="8">
    <source>
        <dbReference type="ARBA" id="ARBA00023098"/>
    </source>
</evidence>
<dbReference type="GO" id="GO:0006659">
    <property type="term" value="P:phosphatidylserine biosynthetic process"/>
    <property type="evidence" value="ECO:0007669"/>
    <property type="project" value="InterPro"/>
</dbReference>
<evidence type="ECO:0000256" key="11">
    <source>
        <dbReference type="ARBA" id="ARBA00023264"/>
    </source>
</evidence>
<proteinExistence type="predicted"/>
<keyword evidence="6" id="KW-0256">Endoplasmic reticulum</keyword>
<keyword evidence="4" id="KW-0808">Transferase</keyword>
<organism evidence="14">
    <name type="scientific">Albugo laibachii Nc14</name>
    <dbReference type="NCBI Taxonomy" id="890382"/>
    <lineage>
        <taxon>Eukaryota</taxon>
        <taxon>Sar</taxon>
        <taxon>Stramenopiles</taxon>
        <taxon>Oomycota</taxon>
        <taxon>Peronosporomycetes</taxon>
        <taxon>Albuginales</taxon>
        <taxon>Albuginaceae</taxon>
        <taxon>Albugo</taxon>
    </lineage>
</organism>
<name>F0W7D0_9STRA</name>
<dbReference type="Pfam" id="PF03034">
    <property type="entry name" value="PSS"/>
    <property type="match status" value="1"/>
</dbReference>
<comment type="pathway">
    <text evidence="12">Phospholipid metabolism.</text>
</comment>